<keyword evidence="2" id="KW-1133">Transmembrane helix</keyword>
<gene>
    <name evidence="3" type="ORF">HZS54_25455</name>
</gene>
<dbReference type="RefSeq" id="WP_179919864.1">
    <property type="nucleotide sequence ID" value="NZ_CP058909.1"/>
</dbReference>
<protein>
    <submittedName>
        <fullName evidence="3">Uncharacterized protein</fullName>
    </submittedName>
</protein>
<keyword evidence="4" id="KW-1185">Reference proteome</keyword>
<organism evidence="3 4">
    <name type="scientific">Halosimplex pelagicum</name>
    <dbReference type="NCBI Taxonomy" id="869886"/>
    <lineage>
        <taxon>Archaea</taxon>
        <taxon>Methanobacteriati</taxon>
        <taxon>Methanobacteriota</taxon>
        <taxon>Stenosarchaea group</taxon>
        <taxon>Halobacteria</taxon>
        <taxon>Halobacteriales</taxon>
        <taxon>Haloarculaceae</taxon>
        <taxon>Halosimplex</taxon>
    </lineage>
</organism>
<dbReference type="EMBL" id="CP058909">
    <property type="protein sequence ID" value="QLH84786.1"/>
    <property type="molecule type" value="Genomic_DNA"/>
</dbReference>
<dbReference type="AlphaFoldDB" id="A0A7D5PAI3"/>
<dbReference type="Proteomes" id="UP000509346">
    <property type="component" value="Chromosome"/>
</dbReference>
<keyword evidence="2" id="KW-0812">Transmembrane</keyword>
<reference evidence="3 4" key="1">
    <citation type="submission" date="2020-07" db="EMBL/GenBank/DDBJ databases">
        <title>Halosimplex litoreum sp. nov. and Halosimplex rubrum sp. nov., isolated from different salt environments.</title>
        <authorList>
            <person name="Cui H."/>
        </authorList>
    </citation>
    <scope>NUCLEOTIDE SEQUENCE [LARGE SCALE GENOMIC DNA]</scope>
    <source>
        <strain evidence="3 4">R2</strain>
    </source>
</reference>
<dbReference type="KEGG" id="hpel:HZS54_25455"/>
<evidence type="ECO:0000313" key="4">
    <source>
        <dbReference type="Proteomes" id="UP000509346"/>
    </source>
</evidence>
<feature type="region of interest" description="Disordered" evidence="1">
    <location>
        <begin position="1"/>
        <end position="24"/>
    </location>
</feature>
<accession>A0A7D5PAI3</accession>
<name>A0A7D5PAI3_9EURY</name>
<evidence type="ECO:0000313" key="3">
    <source>
        <dbReference type="EMBL" id="QLH84786.1"/>
    </source>
</evidence>
<evidence type="ECO:0000256" key="1">
    <source>
        <dbReference type="SAM" id="MobiDB-lite"/>
    </source>
</evidence>
<sequence length="88" mass="9245">MDGDGTVNPVDNGNIEARMEEGDETAEVSTLKSMGYIDDETEVAREAESTTSGAASTLQTVVILAIVAFFLFGVLYLLGDTVLSVLGI</sequence>
<proteinExistence type="predicted"/>
<dbReference type="GeneID" id="56086014"/>
<feature type="transmembrane region" description="Helical" evidence="2">
    <location>
        <begin position="58"/>
        <end position="78"/>
    </location>
</feature>
<evidence type="ECO:0000256" key="2">
    <source>
        <dbReference type="SAM" id="Phobius"/>
    </source>
</evidence>
<keyword evidence="2" id="KW-0472">Membrane</keyword>